<accession>A0ABS9TWN6</accession>
<organism evidence="2 3">
    <name type="scientific">Sinomonas terrae</name>
    <dbReference type="NCBI Taxonomy" id="2908838"/>
    <lineage>
        <taxon>Bacteria</taxon>
        <taxon>Bacillati</taxon>
        <taxon>Actinomycetota</taxon>
        <taxon>Actinomycetes</taxon>
        <taxon>Micrococcales</taxon>
        <taxon>Micrococcaceae</taxon>
        <taxon>Sinomonas</taxon>
    </lineage>
</organism>
<dbReference type="EMBL" id="JAKZBV010000001">
    <property type="protein sequence ID" value="MCH6468838.1"/>
    <property type="molecule type" value="Genomic_DNA"/>
</dbReference>
<dbReference type="RefSeq" id="WP_241050855.1">
    <property type="nucleotide sequence ID" value="NZ_JAKZBV010000001.1"/>
</dbReference>
<name>A0ABS9TWN6_9MICC</name>
<evidence type="ECO:0000256" key="1">
    <source>
        <dbReference type="SAM" id="Phobius"/>
    </source>
</evidence>
<dbReference type="Proteomes" id="UP001202922">
    <property type="component" value="Unassembled WGS sequence"/>
</dbReference>
<evidence type="ECO:0000313" key="3">
    <source>
        <dbReference type="Proteomes" id="UP001202922"/>
    </source>
</evidence>
<evidence type="ECO:0000313" key="2">
    <source>
        <dbReference type="EMBL" id="MCH6468838.1"/>
    </source>
</evidence>
<gene>
    <name evidence="2" type="ORF">L0M17_02365</name>
</gene>
<proteinExistence type="predicted"/>
<reference evidence="2 3" key="1">
    <citation type="submission" date="2022-03" db="EMBL/GenBank/DDBJ databases">
        <title>Sinomonas sp. isolated from a soil.</title>
        <authorList>
            <person name="Han J."/>
            <person name="Kim D.-U."/>
        </authorList>
    </citation>
    <scope>NUCLEOTIDE SEQUENCE [LARGE SCALE GENOMIC DNA]</scope>
    <source>
        <strain evidence="2 3">5-5</strain>
    </source>
</reference>
<feature type="transmembrane region" description="Helical" evidence="1">
    <location>
        <begin position="44"/>
        <end position="63"/>
    </location>
</feature>
<keyword evidence="1" id="KW-0472">Membrane</keyword>
<keyword evidence="3" id="KW-1185">Reference proteome</keyword>
<sequence>MSDAAVVAMLPVLVLAGGLAFWAISILDFARSDARVVRTLPRDAWVVILVLGSVVGAAAWWTFGRPRH</sequence>
<keyword evidence="1" id="KW-0812">Transmembrane</keyword>
<keyword evidence="1" id="KW-1133">Transmembrane helix</keyword>
<protein>
    <submittedName>
        <fullName evidence="2">PLDc N-terminal domain-containing protein</fullName>
    </submittedName>
</protein>
<comment type="caution">
    <text evidence="2">The sequence shown here is derived from an EMBL/GenBank/DDBJ whole genome shotgun (WGS) entry which is preliminary data.</text>
</comment>